<dbReference type="PANTHER" id="PTHR43767:SF8">
    <property type="entry name" value="LONG-CHAIN-FATTY-ACID--COA LIGASE"/>
    <property type="match status" value="1"/>
</dbReference>
<evidence type="ECO:0000256" key="10">
    <source>
        <dbReference type="ARBA" id="ARBA00023098"/>
    </source>
</evidence>
<dbReference type="InterPro" id="IPR050237">
    <property type="entry name" value="ATP-dep_AMP-bd_enzyme"/>
</dbReference>
<dbReference type="FunFam" id="3.40.50.12780:FF:000003">
    <property type="entry name" value="Long-chain-fatty-acid--CoA ligase FadD"/>
    <property type="match status" value="1"/>
</dbReference>
<keyword evidence="10" id="KW-0443">Lipid metabolism</keyword>
<dbReference type="EMBL" id="LSTO01000010">
    <property type="protein sequence ID" value="OWW18322.1"/>
    <property type="molecule type" value="Genomic_DNA"/>
</dbReference>
<evidence type="ECO:0000256" key="9">
    <source>
        <dbReference type="ARBA" id="ARBA00022842"/>
    </source>
</evidence>
<gene>
    <name evidence="17" type="ORF">AYR66_01725</name>
</gene>
<dbReference type="RefSeq" id="WP_088710512.1">
    <property type="nucleotide sequence ID" value="NZ_LSTO01000010.1"/>
</dbReference>
<dbReference type="PROSITE" id="PS00455">
    <property type="entry name" value="AMP_BINDING"/>
    <property type="match status" value="1"/>
</dbReference>
<evidence type="ECO:0000256" key="13">
    <source>
        <dbReference type="ARBA" id="ARBA00039545"/>
    </source>
</evidence>
<accession>A0A254TAK6</accession>
<keyword evidence="6" id="KW-0547">Nucleotide-binding</keyword>
<dbReference type="GO" id="GO:0005524">
    <property type="term" value="F:ATP binding"/>
    <property type="evidence" value="ECO:0007669"/>
    <property type="project" value="UniProtKB-KW"/>
</dbReference>
<dbReference type="Pfam" id="PF13193">
    <property type="entry name" value="AMP-binding_C"/>
    <property type="match status" value="1"/>
</dbReference>
<dbReference type="InterPro" id="IPR020845">
    <property type="entry name" value="AMP-binding_CS"/>
</dbReference>
<dbReference type="Gene3D" id="3.30.300.30">
    <property type="match status" value="1"/>
</dbReference>
<organism evidence="17 18">
    <name type="scientific">Noviherbaspirillum denitrificans</name>
    <dbReference type="NCBI Taxonomy" id="1968433"/>
    <lineage>
        <taxon>Bacteria</taxon>
        <taxon>Pseudomonadati</taxon>
        <taxon>Pseudomonadota</taxon>
        <taxon>Betaproteobacteria</taxon>
        <taxon>Burkholderiales</taxon>
        <taxon>Oxalobacteraceae</taxon>
        <taxon>Noviherbaspirillum</taxon>
    </lineage>
</organism>
<reference evidence="17 18" key="1">
    <citation type="submission" date="2016-02" db="EMBL/GenBank/DDBJ databases">
        <authorList>
            <person name="Wen L."/>
            <person name="He K."/>
            <person name="Yang H."/>
        </authorList>
    </citation>
    <scope>NUCLEOTIDE SEQUENCE [LARGE SCALE GENOMIC DNA]</scope>
    <source>
        <strain evidence="17 18">TSA40</strain>
    </source>
</reference>
<evidence type="ECO:0000256" key="14">
    <source>
        <dbReference type="ARBA" id="ARBA00042773"/>
    </source>
</evidence>
<dbReference type="OrthoDB" id="9766486at2"/>
<keyword evidence="9" id="KW-0460">Magnesium</keyword>
<dbReference type="InterPro" id="IPR025110">
    <property type="entry name" value="AMP-bd_C"/>
</dbReference>
<evidence type="ECO:0000256" key="7">
    <source>
        <dbReference type="ARBA" id="ARBA00022832"/>
    </source>
</evidence>
<dbReference type="PANTHER" id="PTHR43767">
    <property type="entry name" value="LONG-CHAIN-FATTY-ACID--COA LIGASE"/>
    <property type="match status" value="1"/>
</dbReference>
<dbReference type="InterPro" id="IPR042099">
    <property type="entry name" value="ANL_N_sf"/>
</dbReference>
<dbReference type="FunFam" id="3.30.300.30:FF:000006">
    <property type="entry name" value="Long-chain-fatty-acid--CoA ligase FadD"/>
    <property type="match status" value="1"/>
</dbReference>
<protein>
    <recommendedName>
        <fullName evidence="13">Long-chain-fatty-acid--CoA ligase</fullName>
        <ecNumber evidence="12">6.2.1.3</ecNumber>
    </recommendedName>
    <alternativeName>
        <fullName evidence="14">Long-chain acyl-CoA synthetase</fullName>
    </alternativeName>
</protein>
<sequence length="545" mass="59360">MEKIWLKEYAPGVPSEIDVNAHTSIIGLMEKCTAQYGPLNAFECSGVKLTYSQLDVLTRHFASYLSNTLGLARGDRVAIMLPNLVQYPVAMFGILRAGMVVVNVNPLYTPRELEYQLQDSGARAIVLLGNLCDAHKDVLDRNGLEAIITTTLDGSGILPENLDEPGNNGIMSSRKLTLPDALAKGRKAPFTPTVLTHGDNAFLQYTGGTTGLSKGAELTHGSITANLTQLRVWASDVIREGQECFITMIPLYHIMALTGSCLLSICSGANNVLFTNPKDMDGTIAELKKHRFSVMPGVNTLFNGLLNHPAIGEVDFSGLKLTIGGGASVQQVVAERWKKLTGNHLTEVYGLTEASPGVSFAPLDKPQWNGTIGLPLPSTLVSLRDDDNKEVPIGSPGELCIKGPQVMRGYWNKPAETANAFTPDGYLRTGDVAVMNERGYIRLVDRKKDMILVSGFNVYPTEIESVVAMHEGIFECACIGVPDEQSGEVPKVYAVRKDQGLTIGALQEHCKKHLAGYKVPRHFEFIEQLPKSNVGKILRRELRNS</sequence>
<evidence type="ECO:0000259" key="16">
    <source>
        <dbReference type="Pfam" id="PF13193"/>
    </source>
</evidence>
<dbReference type="InterPro" id="IPR000873">
    <property type="entry name" value="AMP-dep_synth/lig_dom"/>
</dbReference>
<evidence type="ECO:0000256" key="11">
    <source>
        <dbReference type="ARBA" id="ARBA00023136"/>
    </source>
</evidence>
<comment type="similarity">
    <text evidence="4">Belongs to the ATP-dependent AMP-binding enzyme family.</text>
</comment>
<keyword evidence="5 17" id="KW-0436">Ligase</keyword>
<dbReference type="CDD" id="cd05936">
    <property type="entry name" value="FC-FACS_FadD_like"/>
    <property type="match status" value="1"/>
</dbReference>
<proteinExistence type="inferred from homology"/>
<comment type="subcellular location">
    <subcellularLocation>
        <location evidence="2">Membrane</location>
        <topology evidence="2">Peripheral membrane protein</topology>
    </subcellularLocation>
</comment>
<feature type="domain" description="AMP-dependent synthetase/ligase" evidence="15">
    <location>
        <begin position="34"/>
        <end position="411"/>
    </location>
</feature>
<dbReference type="SUPFAM" id="SSF56801">
    <property type="entry name" value="Acetyl-CoA synthetase-like"/>
    <property type="match status" value="1"/>
</dbReference>
<feature type="domain" description="AMP-binding enzyme C-terminal" evidence="16">
    <location>
        <begin position="462"/>
        <end position="536"/>
    </location>
</feature>
<evidence type="ECO:0000256" key="1">
    <source>
        <dbReference type="ARBA" id="ARBA00001946"/>
    </source>
</evidence>
<evidence type="ECO:0000313" key="18">
    <source>
        <dbReference type="Proteomes" id="UP000197535"/>
    </source>
</evidence>
<evidence type="ECO:0000256" key="6">
    <source>
        <dbReference type="ARBA" id="ARBA00022741"/>
    </source>
</evidence>
<name>A0A254TAK6_9BURK</name>
<dbReference type="AlphaFoldDB" id="A0A254TAK6"/>
<comment type="cofactor">
    <cofactor evidence="1">
        <name>Mg(2+)</name>
        <dbReference type="ChEBI" id="CHEBI:18420"/>
    </cofactor>
</comment>
<evidence type="ECO:0000256" key="12">
    <source>
        <dbReference type="ARBA" id="ARBA00026121"/>
    </source>
</evidence>
<dbReference type="GO" id="GO:0016020">
    <property type="term" value="C:membrane"/>
    <property type="evidence" value="ECO:0007669"/>
    <property type="project" value="UniProtKB-SubCell"/>
</dbReference>
<evidence type="ECO:0000259" key="15">
    <source>
        <dbReference type="Pfam" id="PF00501"/>
    </source>
</evidence>
<comment type="pathway">
    <text evidence="3">Lipid metabolism; fatty acid beta-oxidation.</text>
</comment>
<evidence type="ECO:0000313" key="17">
    <source>
        <dbReference type="EMBL" id="OWW18322.1"/>
    </source>
</evidence>
<dbReference type="Proteomes" id="UP000197535">
    <property type="component" value="Unassembled WGS sequence"/>
</dbReference>
<dbReference type="InterPro" id="IPR045851">
    <property type="entry name" value="AMP-bd_C_sf"/>
</dbReference>
<keyword evidence="18" id="KW-1185">Reference proteome</keyword>
<evidence type="ECO:0000256" key="8">
    <source>
        <dbReference type="ARBA" id="ARBA00022840"/>
    </source>
</evidence>
<evidence type="ECO:0000256" key="3">
    <source>
        <dbReference type="ARBA" id="ARBA00005005"/>
    </source>
</evidence>
<dbReference type="GO" id="GO:0004467">
    <property type="term" value="F:long-chain fatty acid-CoA ligase activity"/>
    <property type="evidence" value="ECO:0007669"/>
    <property type="project" value="UniProtKB-EC"/>
</dbReference>
<evidence type="ECO:0000256" key="5">
    <source>
        <dbReference type="ARBA" id="ARBA00022598"/>
    </source>
</evidence>
<keyword evidence="7" id="KW-0276">Fatty acid metabolism</keyword>
<evidence type="ECO:0000256" key="2">
    <source>
        <dbReference type="ARBA" id="ARBA00004170"/>
    </source>
</evidence>
<dbReference type="EC" id="6.2.1.3" evidence="12"/>
<keyword evidence="8" id="KW-0067">ATP-binding</keyword>
<comment type="caution">
    <text evidence="17">The sequence shown here is derived from an EMBL/GenBank/DDBJ whole genome shotgun (WGS) entry which is preliminary data.</text>
</comment>
<dbReference type="Gene3D" id="3.40.50.12780">
    <property type="entry name" value="N-terminal domain of ligase-like"/>
    <property type="match status" value="1"/>
</dbReference>
<evidence type="ECO:0000256" key="4">
    <source>
        <dbReference type="ARBA" id="ARBA00006432"/>
    </source>
</evidence>
<dbReference type="Pfam" id="PF00501">
    <property type="entry name" value="AMP-binding"/>
    <property type="match status" value="1"/>
</dbReference>
<keyword evidence="11" id="KW-0472">Membrane</keyword>